<protein>
    <recommendedName>
        <fullName evidence="3">Dockerin domain-containing protein</fullName>
    </recommendedName>
</protein>
<dbReference type="Pfam" id="PF02412">
    <property type="entry name" value="TSP_3"/>
    <property type="match status" value="1"/>
</dbReference>
<dbReference type="AlphaFoldDB" id="X1FLP7"/>
<dbReference type="PROSITE" id="PS00018">
    <property type="entry name" value="EF_HAND_1"/>
    <property type="match status" value="1"/>
</dbReference>
<dbReference type="InterPro" id="IPR003367">
    <property type="entry name" value="Thrombospondin_3-like_rpt"/>
</dbReference>
<dbReference type="GO" id="GO:0007155">
    <property type="term" value="P:cell adhesion"/>
    <property type="evidence" value="ECO:0007669"/>
    <property type="project" value="InterPro"/>
</dbReference>
<evidence type="ECO:0008006" key="3">
    <source>
        <dbReference type="Google" id="ProtNLM"/>
    </source>
</evidence>
<proteinExistence type="predicted"/>
<keyword evidence="1" id="KW-0732">Signal</keyword>
<dbReference type="GO" id="GO:0005509">
    <property type="term" value="F:calcium ion binding"/>
    <property type="evidence" value="ECO:0007669"/>
    <property type="project" value="InterPro"/>
</dbReference>
<organism evidence="2">
    <name type="scientific">marine sediment metagenome</name>
    <dbReference type="NCBI Taxonomy" id="412755"/>
    <lineage>
        <taxon>unclassified sequences</taxon>
        <taxon>metagenomes</taxon>
        <taxon>ecological metagenomes</taxon>
    </lineage>
</organism>
<dbReference type="InterPro" id="IPR028974">
    <property type="entry name" value="TSP_type-3_rpt"/>
</dbReference>
<gene>
    <name evidence="2" type="ORF">S03H2_19974</name>
</gene>
<dbReference type="GO" id="GO:0000272">
    <property type="term" value="P:polysaccharide catabolic process"/>
    <property type="evidence" value="ECO:0007669"/>
    <property type="project" value="InterPro"/>
</dbReference>
<name>X1FLP7_9ZZZZ</name>
<reference evidence="2" key="1">
    <citation type="journal article" date="2014" name="Front. Microbiol.">
        <title>High frequency of phylogenetically diverse reductive dehalogenase-homologous genes in deep subseafloor sedimentary metagenomes.</title>
        <authorList>
            <person name="Kawai M."/>
            <person name="Futagami T."/>
            <person name="Toyoda A."/>
            <person name="Takaki Y."/>
            <person name="Nishi S."/>
            <person name="Hori S."/>
            <person name="Arai W."/>
            <person name="Tsubouchi T."/>
            <person name="Morono Y."/>
            <person name="Uchiyama I."/>
            <person name="Ito T."/>
            <person name="Fujiyama A."/>
            <person name="Inagaki F."/>
            <person name="Takami H."/>
        </authorList>
    </citation>
    <scope>NUCLEOTIDE SEQUENCE</scope>
    <source>
        <strain evidence="2">Expedition CK06-06</strain>
    </source>
</reference>
<dbReference type="EMBL" id="BARU01010483">
    <property type="protein sequence ID" value="GAH33440.1"/>
    <property type="molecule type" value="Genomic_DNA"/>
</dbReference>
<evidence type="ECO:0000313" key="2">
    <source>
        <dbReference type="EMBL" id="GAH33440.1"/>
    </source>
</evidence>
<dbReference type="InterPro" id="IPR018247">
    <property type="entry name" value="EF_Hand_1_Ca_BS"/>
</dbReference>
<dbReference type="SUPFAM" id="SSF63446">
    <property type="entry name" value="Type I dockerin domain"/>
    <property type="match status" value="1"/>
</dbReference>
<dbReference type="InterPro" id="IPR036439">
    <property type="entry name" value="Dockerin_dom_sf"/>
</dbReference>
<sequence>LNTDQWYDIEIRVHQSSSDYDVYIDGQLEQTCSFWSHSGFENSFRIGDRENGTNDYGEAYWDDFVITQPADSDGDMIADPNDNCPDVANPGQEDRNSDGLGDACECDAAANIDNDSGHVDLGDFALVSFDWYRSGVELPGDVNRNGVVDLTDLEIVAYYWLSTCD</sequence>
<dbReference type="Gene3D" id="4.10.1080.10">
    <property type="entry name" value="TSP type-3 repeat"/>
    <property type="match status" value="1"/>
</dbReference>
<feature type="non-terminal residue" evidence="2">
    <location>
        <position position="1"/>
    </location>
</feature>
<comment type="caution">
    <text evidence="2">The sequence shown here is derived from an EMBL/GenBank/DDBJ whole genome shotgun (WGS) entry which is preliminary data.</text>
</comment>
<evidence type="ECO:0000256" key="1">
    <source>
        <dbReference type="ARBA" id="ARBA00022729"/>
    </source>
</evidence>
<accession>X1FLP7</accession>